<sequence length="100" mass="11018">MMFGRPQAPQKDWGNMYFYERVHHLIDHTADFVIAKVNWWMPSVAVGMALSLFILGGPESMPQAASIILPSATPVLAAPQFSSPENPQSGADAPEEEEDF</sequence>
<dbReference type="EMBL" id="LJSK01000073">
    <property type="protein sequence ID" value="KPI87813.1"/>
    <property type="molecule type" value="Genomic_DNA"/>
</dbReference>
<dbReference type="Proteomes" id="UP000038009">
    <property type="component" value="Unassembled WGS sequence"/>
</dbReference>
<dbReference type="AlphaFoldDB" id="A0A0N1ILI7"/>
<protein>
    <recommendedName>
        <fullName evidence="4">Archaic translocase of outer membrane 11 kDa subunit</fullName>
    </recommendedName>
</protein>
<dbReference type="OrthoDB" id="248858at2759"/>
<feature type="compositionally biased region" description="Polar residues" evidence="1">
    <location>
        <begin position="80"/>
        <end position="89"/>
    </location>
</feature>
<organism evidence="2 3">
    <name type="scientific">Leptomonas seymouri</name>
    <dbReference type="NCBI Taxonomy" id="5684"/>
    <lineage>
        <taxon>Eukaryota</taxon>
        <taxon>Discoba</taxon>
        <taxon>Euglenozoa</taxon>
        <taxon>Kinetoplastea</taxon>
        <taxon>Metakinetoplastina</taxon>
        <taxon>Trypanosomatida</taxon>
        <taxon>Trypanosomatidae</taxon>
        <taxon>Leishmaniinae</taxon>
        <taxon>Leptomonas</taxon>
    </lineage>
</organism>
<comment type="caution">
    <text evidence="2">The sequence shown here is derived from an EMBL/GenBank/DDBJ whole genome shotgun (WGS) entry which is preliminary data.</text>
</comment>
<dbReference type="OMA" id="ISKVDWW"/>
<keyword evidence="3" id="KW-1185">Reference proteome</keyword>
<dbReference type="VEuPathDB" id="TriTrypDB:Lsey_0073_0240"/>
<name>A0A0N1ILI7_LEPSE</name>
<proteinExistence type="predicted"/>
<evidence type="ECO:0008006" key="4">
    <source>
        <dbReference type="Google" id="ProtNLM"/>
    </source>
</evidence>
<evidence type="ECO:0000313" key="3">
    <source>
        <dbReference type="Proteomes" id="UP000038009"/>
    </source>
</evidence>
<evidence type="ECO:0000256" key="1">
    <source>
        <dbReference type="SAM" id="MobiDB-lite"/>
    </source>
</evidence>
<reference evidence="2 3" key="1">
    <citation type="journal article" date="2015" name="PLoS Pathog.">
        <title>Leptomonas seymouri: Adaptations to the Dixenous Life Cycle Analyzed by Genome Sequencing, Transcriptome Profiling and Co-infection with Leishmania donovani.</title>
        <authorList>
            <person name="Kraeva N."/>
            <person name="Butenko A."/>
            <person name="Hlavacova J."/>
            <person name="Kostygov A."/>
            <person name="Myskova J."/>
            <person name="Grybchuk D."/>
            <person name="Lestinova T."/>
            <person name="Votypka J."/>
            <person name="Volf P."/>
            <person name="Opperdoes F."/>
            <person name="Flegontov P."/>
            <person name="Lukes J."/>
            <person name="Yurchenko V."/>
        </authorList>
    </citation>
    <scope>NUCLEOTIDE SEQUENCE [LARGE SCALE GENOMIC DNA]</scope>
    <source>
        <strain evidence="2 3">ATCC 30220</strain>
    </source>
</reference>
<feature type="region of interest" description="Disordered" evidence="1">
    <location>
        <begin position="78"/>
        <end position="100"/>
    </location>
</feature>
<evidence type="ECO:0000313" key="2">
    <source>
        <dbReference type="EMBL" id="KPI87813.1"/>
    </source>
</evidence>
<gene>
    <name evidence="2" type="ORF">ABL78_3112</name>
</gene>
<accession>A0A0N1ILI7</accession>